<gene>
    <name evidence="2" type="ORF">HaLaN_12621</name>
</gene>
<evidence type="ECO:0000256" key="1">
    <source>
        <dbReference type="SAM" id="MobiDB-lite"/>
    </source>
</evidence>
<accession>A0A699ZAG0</accession>
<keyword evidence="3" id="KW-1185">Reference proteome</keyword>
<sequence length="583" mass="60921">MSCELSQERDVGITEYMTADLPAFTAILKHRCRYLCPYSRLPALPANDFHCPALLCPHDPRSLLLTHQRHSPAASSMGEGGRPGVGSQCEANSSMQAEHSKPVSLHYTPCLQETSHNTSVVLGPNQDASAQRPRNPGNHTFVKSLPPSCCWAVGPARMRGQEGCGEQQWAEWGVEPLLHHLMTLCWPGGCADQPGPAPADEVIQSASRSFAALAGAENGKRLTALLHWVKTKHGPKAPQQEPQSVEADPSPQPDPVSSTGNARAAQPSSGPNAPASSLGKRPANILAGPAPPTQPLVALVGQQPAGCDTPQGSGSPWTGVVMDKHGVVYVDLEPLPDRETRTVSYLHDLHACLHHHSACRKALLMCVVPLSAVASADGAAAASLQAAGDTSGTPAAVTAAVADQDAATPAAPSTTVGHTYVCITPAKHSSMTCIDSVCTAAILPVYLSATLTTCSPALLLVCRTSPLPACLPVMLKVALGSLAQGLYLPRWASPWGYAGSKDKRGVTQQQGATAACPRVLTSRRPGEAGCVGGCRLSRHGGVWSVKIAQINSTLALNLEPSLQSNTHCGPLQNGVLSVWSSLI</sequence>
<organism evidence="2 3">
    <name type="scientific">Haematococcus lacustris</name>
    <name type="common">Green alga</name>
    <name type="synonym">Haematococcus pluvialis</name>
    <dbReference type="NCBI Taxonomy" id="44745"/>
    <lineage>
        <taxon>Eukaryota</taxon>
        <taxon>Viridiplantae</taxon>
        <taxon>Chlorophyta</taxon>
        <taxon>core chlorophytes</taxon>
        <taxon>Chlorophyceae</taxon>
        <taxon>CS clade</taxon>
        <taxon>Chlamydomonadales</taxon>
        <taxon>Haematococcaceae</taxon>
        <taxon>Haematococcus</taxon>
    </lineage>
</organism>
<feature type="region of interest" description="Disordered" evidence="1">
    <location>
        <begin position="232"/>
        <end position="297"/>
    </location>
</feature>
<feature type="region of interest" description="Disordered" evidence="1">
    <location>
        <begin position="72"/>
        <end position="95"/>
    </location>
</feature>
<comment type="caution">
    <text evidence="2">The sequence shown here is derived from an EMBL/GenBank/DDBJ whole genome shotgun (WGS) entry which is preliminary data.</text>
</comment>
<proteinExistence type="predicted"/>
<feature type="compositionally biased region" description="Polar residues" evidence="1">
    <location>
        <begin position="255"/>
        <end position="275"/>
    </location>
</feature>
<name>A0A699ZAG0_HAELA</name>
<reference evidence="2 3" key="1">
    <citation type="submission" date="2020-02" db="EMBL/GenBank/DDBJ databases">
        <title>Draft genome sequence of Haematococcus lacustris strain NIES-144.</title>
        <authorList>
            <person name="Morimoto D."/>
            <person name="Nakagawa S."/>
            <person name="Yoshida T."/>
            <person name="Sawayama S."/>
        </authorList>
    </citation>
    <scope>NUCLEOTIDE SEQUENCE [LARGE SCALE GENOMIC DNA]</scope>
    <source>
        <strain evidence="2 3">NIES-144</strain>
    </source>
</reference>
<evidence type="ECO:0000313" key="3">
    <source>
        <dbReference type="Proteomes" id="UP000485058"/>
    </source>
</evidence>
<dbReference type="Proteomes" id="UP000485058">
    <property type="component" value="Unassembled WGS sequence"/>
</dbReference>
<evidence type="ECO:0000313" key="2">
    <source>
        <dbReference type="EMBL" id="GFH16239.1"/>
    </source>
</evidence>
<dbReference type="AlphaFoldDB" id="A0A699ZAG0"/>
<dbReference type="EMBL" id="BLLF01000966">
    <property type="protein sequence ID" value="GFH16239.1"/>
    <property type="molecule type" value="Genomic_DNA"/>
</dbReference>
<protein>
    <submittedName>
        <fullName evidence="2">Uncharacterized protein</fullName>
    </submittedName>
</protein>